<dbReference type="RefSeq" id="WP_345717693.1">
    <property type="nucleotide sequence ID" value="NZ_BAABFP010000007.1"/>
</dbReference>
<dbReference type="EMBL" id="JBHSRD010000008">
    <property type="protein sequence ID" value="MFC6009167.1"/>
    <property type="molecule type" value="Genomic_DNA"/>
</dbReference>
<dbReference type="Proteomes" id="UP001596189">
    <property type="component" value="Unassembled WGS sequence"/>
</dbReference>
<evidence type="ECO:0000313" key="3">
    <source>
        <dbReference type="Proteomes" id="UP001596189"/>
    </source>
</evidence>
<sequence length="63" mass="6637">MTQTEELLTSTQAGLRLGKSGRTVVRMIQAGKLRAVGQLPGPNGAFLIRRSDVEALAAGRESA</sequence>
<comment type="caution">
    <text evidence="2">The sequence shown here is derived from an EMBL/GenBank/DDBJ whole genome shotgun (WGS) entry which is preliminary data.</text>
</comment>
<protein>
    <submittedName>
        <fullName evidence="2">Helix-turn-helix domain-containing protein</fullName>
    </submittedName>
</protein>
<name>A0ABW1JIH1_9ACTN</name>
<feature type="domain" description="Helix-turn-helix" evidence="1">
    <location>
        <begin position="7"/>
        <end position="60"/>
    </location>
</feature>
<evidence type="ECO:0000313" key="2">
    <source>
        <dbReference type="EMBL" id="MFC6009167.1"/>
    </source>
</evidence>
<dbReference type="InterPro" id="IPR041657">
    <property type="entry name" value="HTH_17"/>
</dbReference>
<gene>
    <name evidence="2" type="ORF">ACFQDO_18690</name>
</gene>
<evidence type="ECO:0000259" key="1">
    <source>
        <dbReference type="Pfam" id="PF12728"/>
    </source>
</evidence>
<accession>A0ABW1JIH1</accession>
<organism evidence="2 3">
    <name type="scientific">Angustibacter luteus</name>
    <dbReference type="NCBI Taxonomy" id="658456"/>
    <lineage>
        <taxon>Bacteria</taxon>
        <taxon>Bacillati</taxon>
        <taxon>Actinomycetota</taxon>
        <taxon>Actinomycetes</taxon>
        <taxon>Kineosporiales</taxon>
        <taxon>Kineosporiaceae</taxon>
    </lineage>
</organism>
<reference evidence="3" key="1">
    <citation type="journal article" date="2019" name="Int. J. Syst. Evol. Microbiol.">
        <title>The Global Catalogue of Microorganisms (GCM) 10K type strain sequencing project: providing services to taxonomists for standard genome sequencing and annotation.</title>
        <authorList>
            <consortium name="The Broad Institute Genomics Platform"/>
            <consortium name="The Broad Institute Genome Sequencing Center for Infectious Disease"/>
            <person name="Wu L."/>
            <person name="Ma J."/>
        </authorList>
    </citation>
    <scope>NUCLEOTIDE SEQUENCE [LARGE SCALE GENOMIC DNA]</scope>
    <source>
        <strain evidence="3">KACC 14249</strain>
    </source>
</reference>
<dbReference type="Pfam" id="PF12728">
    <property type="entry name" value="HTH_17"/>
    <property type="match status" value="1"/>
</dbReference>
<proteinExistence type="predicted"/>
<keyword evidence="3" id="KW-1185">Reference proteome</keyword>